<evidence type="ECO:0000256" key="4">
    <source>
        <dbReference type="ARBA" id="ARBA00021581"/>
    </source>
</evidence>
<name>A0A1F8F1N8_9BACT</name>
<evidence type="ECO:0000256" key="10">
    <source>
        <dbReference type="ARBA" id="ARBA00023251"/>
    </source>
</evidence>
<evidence type="ECO:0000313" key="16">
    <source>
        <dbReference type="Proteomes" id="UP000176834"/>
    </source>
</evidence>
<proteinExistence type="inferred from homology"/>
<evidence type="ECO:0000256" key="2">
    <source>
        <dbReference type="ARBA" id="ARBA00010621"/>
    </source>
</evidence>
<evidence type="ECO:0000256" key="6">
    <source>
        <dbReference type="ARBA" id="ARBA00022692"/>
    </source>
</evidence>
<dbReference type="GO" id="GO:0005886">
    <property type="term" value="C:plasma membrane"/>
    <property type="evidence" value="ECO:0007669"/>
    <property type="project" value="UniProtKB-SubCell"/>
</dbReference>
<feature type="transmembrane region" description="Helical" evidence="14">
    <location>
        <begin position="6"/>
        <end position="29"/>
    </location>
</feature>
<comment type="miscellaneous">
    <text evidence="14">Bacitracin is thought to be involved in the inhibition of peptidoglycan synthesis by sequestering undecaprenyl diphosphate, thereby reducing the pool of lipid carrier available.</text>
</comment>
<keyword evidence="5 14" id="KW-1003">Cell membrane</keyword>
<dbReference type="Proteomes" id="UP000176834">
    <property type="component" value="Unassembled WGS sequence"/>
</dbReference>
<dbReference type="InterPro" id="IPR003824">
    <property type="entry name" value="UppP"/>
</dbReference>
<dbReference type="GO" id="GO:0071555">
    <property type="term" value="P:cell wall organization"/>
    <property type="evidence" value="ECO:0007669"/>
    <property type="project" value="UniProtKB-KW"/>
</dbReference>
<feature type="transmembrane region" description="Helical" evidence="14">
    <location>
        <begin position="237"/>
        <end position="254"/>
    </location>
</feature>
<keyword evidence="14" id="KW-0573">Peptidoglycan synthesis</keyword>
<keyword evidence="14" id="KW-0133">Cell shape</keyword>
<gene>
    <name evidence="14" type="primary">uppP</name>
    <name evidence="15" type="ORF">A3B86_03715</name>
</gene>
<comment type="caution">
    <text evidence="15">The sequence shown here is derived from an EMBL/GenBank/DDBJ whole genome shotgun (WGS) entry which is preliminary data.</text>
</comment>
<protein>
    <recommendedName>
        <fullName evidence="4 14">Undecaprenyl-diphosphatase</fullName>
        <ecNumber evidence="3 14">3.6.1.27</ecNumber>
    </recommendedName>
    <alternativeName>
        <fullName evidence="12 14">Bacitracin resistance protein</fullName>
    </alternativeName>
    <alternativeName>
        <fullName evidence="11 14">Undecaprenyl pyrophosphate phosphatase</fullName>
    </alternativeName>
</protein>
<evidence type="ECO:0000256" key="11">
    <source>
        <dbReference type="ARBA" id="ARBA00032707"/>
    </source>
</evidence>
<reference evidence="15 16" key="1">
    <citation type="journal article" date="2016" name="Nat. Commun.">
        <title>Thousands of microbial genomes shed light on interconnected biogeochemical processes in an aquifer system.</title>
        <authorList>
            <person name="Anantharaman K."/>
            <person name="Brown C.T."/>
            <person name="Hug L.A."/>
            <person name="Sharon I."/>
            <person name="Castelle C.J."/>
            <person name="Probst A.J."/>
            <person name="Thomas B.C."/>
            <person name="Singh A."/>
            <person name="Wilkins M.J."/>
            <person name="Karaoz U."/>
            <person name="Brodie E.L."/>
            <person name="Williams K.H."/>
            <person name="Hubbard S.S."/>
            <person name="Banfield J.F."/>
        </authorList>
    </citation>
    <scope>NUCLEOTIDE SEQUENCE [LARGE SCALE GENOMIC DNA]</scope>
</reference>
<evidence type="ECO:0000256" key="9">
    <source>
        <dbReference type="ARBA" id="ARBA00023136"/>
    </source>
</evidence>
<evidence type="ECO:0000256" key="7">
    <source>
        <dbReference type="ARBA" id="ARBA00022801"/>
    </source>
</evidence>
<organism evidence="15 16">
    <name type="scientific">Candidatus Yanofskybacteria bacterium RIFCSPHIGHO2_02_FULL_38_22b</name>
    <dbReference type="NCBI Taxonomy" id="1802673"/>
    <lineage>
        <taxon>Bacteria</taxon>
        <taxon>Candidatus Yanofskyibacteriota</taxon>
    </lineage>
</organism>
<accession>A0A1F8F1N8</accession>
<evidence type="ECO:0000256" key="3">
    <source>
        <dbReference type="ARBA" id="ARBA00012374"/>
    </source>
</evidence>
<comment type="catalytic activity">
    <reaction evidence="13 14">
        <text>di-trans,octa-cis-undecaprenyl diphosphate + H2O = di-trans,octa-cis-undecaprenyl phosphate + phosphate + H(+)</text>
        <dbReference type="Rhea" id="RHEA:28094"/>
        <dbReference type="ChEBI" id="CHEBI:15377"/>
        <dbReference type="ChEBI" id="CHEBI:15378"/>
        <dbReference type="ChEBI" id="CHEBI:43474"/>
        <dbReference type="ChEBI" id="CHEBI:58405"/>
        <dbReference type="ChEBI" id="CHEBI:60392"/>
        <dbReference type="EC" id="3.6.1.27"/>
    </reaction>
</comment>
<feature type="transmembrane region" description="Helical" evidence="14">
    <location>
        <begin position="205"/>
        <end position="225"/>
    </location>
</feature>
<evidence type="ECO:0000256" key="5">
    <source>
        <dbReference type="ARBA" id="ARBA00022475"/>
    </source>
</evidence>
<keyword evidence="10 14" id="KW-0046">Antibiotic resistance</keyword>
<dbReference type="PANTHER" id="PTHR30622:SF3">
    <property type="entry name" value="UNDECAPRENYL-DIPHOSPHATASE"/>
    <property type="match status" value="1"/>
</dbReference>
<feature type="transmembrane region" description="Helical" evidence="14">
    <location>
        <begin position="41"/>
        <end position="62"/>
    </location>
</feature>
<evidence type="ECO:0000256" key="1">
    <source>
        <dbReference type="ARBA" id="ARBA00004651"/>
    </source>
</evidence>
<keyword evidence="9 14" id="KW-0472">Membrane</keyword>
<dbReference type="EC" id="3.6.1.27" evidence="3 14"/>
<keyword evidence="6 14" id="KW-0812">Transmembrane</keyword>
<dbReference type="GO" id="GO:0008360">
    <property type="term" value="P:regulation of cell shape"/>
    <property type="evidence" value="ECO:0007669"/>
    <property type="project" value="UniProtKB-KW"/>
</dbReference>
<evidence type="ECO:0000256" key="12">
    <source>
        <dbReference type="ARBA" id="ARBA00032932"/>
    </source>
</evidence>
<dbReference type="PANTHER" id="PTHR30622">
    <property type="entry name" value="UNDECAPRENYL-DIPHOSPHATASE"/>
    <property type="match status" value="1"/>
</dbReference>
<keyword evidence="8 14" id="KW-1133">Transmembrane helix</keyword>
<feature type="transmembrane region" description="Helical" evidence="14">
    <location>
        <begin position="175"/>
        <end position="193"/>
    </location>
</feature>
<dbReference type="EMBL" id="MGJN01000020">
    <property type="protein sequence ID" value="OGN06199.1"/>
    <property type="molecule type" value="Genomic_DNA"/>
</dbReference>
<comment type="function">
    <text evidence="14">Catalyzes the dephosphorylation of undecaprenyl diphosphate (UPP). Confers resistance to bacitracin.</text>
</comment>
<feature type="transmembrane region" description="Helical" evidence="14">
    <location>
        <begin position="74"/>
        <end position="93"/>
    </location>
</feature>
<dbReference type="Pfam" id="PF02673">
    <property type="entry name" value="BacA"/>
    <property type="match status" value="1"/>
</dbReference>
<evidence type="ECO:0000256" key="8">
    <source>
        <dbReference type="ARBA" id="ARBA00022989"/>
    </source>
</evidence>
<dbReference type="GO" id="GO:0050380">
    <property type="term" value="F:undecaprenyl-diphosphatase activity"/>
    <property type="evidence" value="ECO:0007669"/>
    <property type="project" value="UniProtKB-UniRule"/>
</dbReference>
<keyword evidence="14" id="KW-0961">Cell wall biogenesis/degradation</keyword>
<dbReference type="GO" id="GO:0009252">
    <property type="term" value="P:peptidoglycan biosynthetic process"/>
    <property type="evidence" value="ECO:0007669"/>
    <property type="project" value="UniProtKB-KW"/>
</dbReference>
<dbReference type="HAMAP" id="MF_01006">
    <property type="entry name" value="Undec_diphosphatase"/>
    <property type="match status" value="1"/>
</dbReference>
<dbReference type="GO" id="GO:0046677">
    <property type="term" value="P:response to antibiotic"/>
    <property type="evidence" value="ECO:0007669"/>
    <property type="project" value="UniProtKB-UniRule"/>
</dbReference>
<comment type="similarity">
    <text evidence="2 14">Belongs to the UppP family.</text>
</comment>
<evidence type="ECO:0000256" key="14">
    <source>
        <dbReference type="HAMAP-Rule" id="MF_01006"/>
    </source>
</evidence>
<feature type="transmembrane region" description="Helical" evidence="14">
    <location>
        <begin position="105"/>
        <end position="121"/>
    </location>
</feature>
<sequence>MTFFESIILGIVEGFTEFLPISSTAHLILTSKLLGLETSNFLKSFEVAIQLGAIASVVVLYFKTFIKDWATNKKIIVAFLPTAIVGAGLYGFIRNTLLSSPLVSVYALLLGGFFIIIFEWLHKEKPSYATNLSEISFKKSFLIGCAQSLAIIPGVSRAAATILGGLALGISRKTIVEFSFLLAAPTMLAATVLDLSKNYTLFTSANWQSLAIGFVTSFVVAIMTIKFLLNFIKTNDFKLFGLYRVLLAITFLFLL</sequence>
<evidence type="ECO:0000256" key="13">
    <source>
        <dbReference type="ARBA" id="ARBA00047594"/>
    </source>
</evidence>
<comment type="subcellular location">
    <subcellularLocation>
        <location evidence="1 14">Cell membrane</location>
        <topology evidence="1 14">Multi-pass membrane protein</topology>
    </subcellularLocation>
</comment>
<keyword evidence="7 14" id="KW-0378">Hydrolase</keyword>
<dbReference type="NCBIfam" id="TIGR00753">
    <property type="entry name" value="undec_PP_bacA"/>
    <property type="match status" value="1"/>
</dbReference>
<dbReference type="AlphaFoldDB" id="A0A1F8F1N8"/>
<evidence type="ECO:0000313" key="15">
    <source>
        <dbReference type="EMBL" id="OGN06199.1"/>
    </source>
</evidence>